<dbReference type="InterPro" id="IPR014223">
    <property type="entry name" value="ABC_CydC/D"/>
</dbReference>
<dbReference type="InterPro" id="IPR039421">
    <property type="entry name" value="Type_1_exporter"/>
</dbReference>
<dbReference type="PANTHER" id="PTHR43394">
    <property type="entry name" value="ATP-DEPENDENT PERMEASE MDL1, MITOCHONDRIAL"/>
    <property type="match status" value="1"/>
</dbReference>
<keyword evidence="9" id="KW-0029">Amino-acid transport</keyword>
<evidence type="ECO:0000256" key="6">
    <source>
        <dbReference type="ARBA" id="ARBA00022741"/>
    </source>
</evidence>
<name>A0A143WS30_9ENTR</name>
<sequence>MRALLPYLALYRRHRGQLAFGVLLTISTLLASIGLMMLSSWFLASAATVGTASLYNFNYMLPAAGVRSAAIIRTVGRWAERVVSHDATFRILQHLRLYIFTRILPLAPGTTADLRKGELLNRLVADVDTLDHLYLRVISPLLGALLVTLTVGVGLYLLNPRASLILSTIMLVVLTLFPPLFYLAGKPIGEVLTALRTDYRLQLTTWLSGNAELTLYGAAERYRCQLTAIEKCWQTQQRRQSSLGAGAQCLLLMITGLTSTGILWLIADNIEGDGSAGPLVALFVFSTLALFEALNPVAGTFQHLGQVIACTVRLNNLVQQTPVVFFPEAGPSPAASVSLSVRRLRFCYPHQIVAAINDLTITVTAGEHIVLLGHTGSGKSTFLQLLTRAWDPNNGEILLNDVPLHKWSESALRVMTAVVGQRVYIFSATLRDNLRLAAKNADDEQLHFVIRQVGLDKLLKGDGLNAWYGEGGRALSGGEQRRIGIARALLRDAPLWLLDEPTEGLDAVTAQKILHLLSTLGQGRTVVIVTHRLQGLERLDRICILDRGTLIEQGSHQTLMALRGHYYYYHHPIELY</sequence>
<dbReference type="GO" id="GO:0033230">
    <property type="term" value="F:ABC-type cysteine transporter activity"/>
    <property type="evidence" value="ECO:0007669"/>
    <property type="project" value="RHEA"/>
</dbReference>
<evidence type="ECO:0000256" key="10">
    <source>
        <dbReference type="ARBA" id="ARBA00022989"/>
    </source>
</evidence>
<keyword evidence="21" id="KW-1185">Reference proteome</keyword>
<evidence type="ECO:0000256" key="14">
    <source>
        <dbReference type="ARBA" id="ARBA00061534"/>
    </source>
</evidence>
<dbReference type="GO" id="GO:0016887">
    <property type="term" value="F:ATP hydrolysis activity"/>
    <property type="evidence" value="ECO:0007669"/>
    <property type="project" value="InterPro"/>
</dbReference>
<comment type="subcellular location">
    <subcellularLocation>
        <location evidence="1">Cell inner membrane</location>
        <topology evidence="1">Multi-pass membrane protein</topology>
    </subcellularLocation>
</comment>
<keyword evidence="8" id="KW-1278">Translocase</keyword>
<keyword evidence="11 17" id="KW-0472">Membrane</keyword>
<keyword evidence="5 17" id="KW-0812">Transmembrane</keyword>
<evidence type="ECO:0000259" key="18">
    <source>
        <dbReference type="PROSITE" id="PS50893"/>
    </source>
</evidence>
<evidence type="ECO:0000256" key="4">
    <source>
        <dbReference type="ARBA" id="ARBA00022519"/>
    </source>
</evidence>
<dbReference type="SUPFAM" id="SSF90123">
    <property type="entry name" value="ABC transporter transmembrane region"/>
    <property type="match status" value="1"/>
</dbReference>
<comment type="similarity">
    <text evidence="14">Belongs to the ABC transporter superfamily. Cysteine exporter (TC 3.A.1.129.1) family.</text>
</comment>
<organism evidence="20 21">
    <name type="scientific">Candidatus Doolittlea endobia</name>
    <dbReference type="NCBI Taxonomy" id="1778262"/>
    <lineage>
        <taxon>Bacteria</taxon>
        <taxon>Pseudomonadati</taxon>
        <taxon>Pseudomonadota</taxon>
        <taxon>Gammaproteobacteria</taxon>
        <taxon>Enterobacterales</taxon>
        <taxon>Enterobacteriaceae</taxon>
        <taxon>Candidatus Doolittlea</taxon>
    </lineage>
</organism>
<evidence type="ECO:0000256" key="15">
    <source>
        <dbReference type="ARBA" id="ARBA00063833"/>
    </source>
</evidence>
<dbReference type="GO" id="GO:0005886">
    <property type="term" value="C:plasma membrane"/>
    <property type="evidence" value="ECO:0007669"/>
    <property type="project" value="UniProtKB-SubCell"/>
</dbReference>
<dbReference type="PROSITE" id="PS00211">
    <property type="entry name" value="ABC_TRANSPORTER_1"/>
    <property type="match status" value="1"/>
</dbReference>
<gene>
    <name evidence="20" type="primary">yheH</name>
    <name evidence="20" type="ORF">MHIR_DE00260</name>
</gene>
<evidence type="ECO:0000259" key="19">
    <source>
        <dbReference type="PROSITE" id="PS50929"/>
    </source>
</evidence>
<comment type="subunit">
    <text evidence="15">Forms a heterodimer with CydD.</text>
</comment>
<evidence type="ECO:0000313" key="21">
    <source>
        <dbReference type="Proteomes" id="UP000095322"/>
    </source>
</evidence>
<evidence type="ECO:0000256" key="1">
    <source>
        <dbReference type="ARBA" id="ARBA00004429"/>
    </source>
</evidence>
<evidence type="ECO:0000256" key="12">
    <source>
        <dbReference type="ARBA" id="ARBA00050301"/>
    </source>
</evidence>
<evidence type="ECO:0000256" key="2">
    <source>
        <dbReference type="ARBA" id="ARBA00022448"/>
    </source>
</evidence>
<evidence type="ECO:0000256" key="13">
    <source>
        <dbReference type="ARBA" id="ARBA00051241"/>
    </source>
</evidence>
<keyword evidence="3" id="KW-1003">Cell membrane</keyword>
<feature type="domain" description="ABC transmembrane type-1" evidence="19">
    <location>
        <begin position="23"/>
        <end position="306"/>
    </location>
</feature>
<dbReference type="CDD" id="cd18585">
    <property type="entry name" value="ABC_6TM_CydC"/>
    <property type="match status" value="1"/>
</dbReference>
<dbReference type="Gene3D" id="3.40.50.300">
    <property type="entry name" value="P-loop containing nucleotide triphosphate hydrolases"/>
    <property type="match status" value="1"/>
</dbReference>
<feature type="transmembrane region" description="Helical" evidence="17">
    <location>
        <begin position="133"/>
        <end position="157"/>
    </location>
</feature>
<dbReference type="InterPro" id="IPR011527">
    <property type="entry name" value="ABC1_TM_dom"/>
</dbReference>
<dbReference type="InterPro" id="IPR003439">
    <property type="entry name" value="ABC_transporter-like_ATP-bd"/>
</dbReference>
<dbReference type="PATRIC" id="fig|1778262.3.peg.467"/>
<dbReference type="InterPro" id="IPR017871">
    <property type="entry name" value="ABC_transporter-like_CS"/>
</dbReference>
<dbReference type="PROSITE" id="PS50893">
    <property type="entry name" value="ABC_TRANSPORTER_2"/>
    <property type="match status" value="1"/>
</dbReference>
<keyword evidence="7 20" id="KW-0067">ATP-binding</keyword>
<keyword evidence="6" id="KW-0547">Nucleotide-binding</keyword>
<comment type="catalytic activity">
    <reaction evidence="13">
        <text>L-cysteine(in) + ATP + H2O = L-cysteine(out) + ADP + phosphate + H(+)</text>
        <dbReference type="Rhea" id="RHEA:29783"/>
        <dbReference type="ChEBI" id="CHEBI:15377"/>
        <dbReference type="ChEBI" id="CHEBI:15378"/>
        <dbReference type="ChEBI" id="CHEBI:30616"/>
        <dbReference type="ChEBI" id="CHEBI:35235"/>
        <dbReference type="ChEBI" id="CHEBI:43474"/>
        <dbReference type="ChEBI" id="CHEBI:456216"/>
    </reaction>
    <physiologicalReaction direction="left-to-right" evidence="13">
        <dbReference type="Rhea" id="RHEA:29784"/>
    </physiologicalReaction>
</comment>
<feature type="transmembrane region" description="Helical" evidence="17">
    <location>
        <begin position="20"/>
        <end position="44"/>
    </location>
</feature>
<proteinExistence type="inferred from homology"/>
<keyword evidence="20" id="KW-0378">Hydrolase</keyword>
<dbReference type="OrthoDB" id="9802264at2"/>
<dbReference type="InterPro" id="IPR003593">
    <property type="entry name" value="AAA+_ATPase"/>
</dbReference>
<evidence type="ECO:0000256" key="3">
    <source>
        <dbReference type="ARBA" id="ARBA00022475"/>
    </source>
</evidence>
<feature type="transmembrane region" description="Helical" evidence="17">
    <location>
        <begin position="279"/>
        <end position="298"/>
    </location>
</feature>
<dbReference type="GO" id="GO:0015421">
    <property type="term" value="F:ABC-type oligopeptide transporter activity"/>
    <property type="evidence" value="ECO:0007669"/>
    <property type="project" value="TreeGrafter"/>
</dbReference>
<reference evidence="21" key="1">
    <citation type="submission" date="2016-01" db="EMBL/GenBank/DDBJ databases">
        <authorList>
            <person name="Husnik F."/>
        </authorList>
    </citation>
    <scope>NUCLEOTIDE SEQUENCE [LARGE SCALE GENOMIC DNA]</scope>
</reference>
<dbReference type="InterPro" id="IPR027417">
    <property type="entry name" value="P-loop_NTPase"/>
</dbReference>
<keyword evidence="4" id="KW-0997">Cell inner membrane</keyword>
<evidence type="ECO:0000256" key="16">
    <source>
        <dbReference type="ARBA" id="ARBA00071411"/>
    </source>
</evidence>
<dbReference type="EMBL" id="LN999833">
    <property type="protein sequence ID" value="CUX96574.1"/>
    <property type="molecule type" value="Genomic_DNA"/>
</dbReference>
<dbReference type="Gene3D" id="1.20.1560.10">
    <property type="entry name" value="ABC transporter type 1, transmembrane domain"/>
    <property type="match status" value="1"/>
</dbReference>
<dbReference type="NCBIfam" id="NF008364">
    <property type="entry name" value="PRK11160.1"/>
    <property type="match status" value="1"/>
</dbReference>
<feature type="domain" description="ABC transporter" evidence="18">
    <location>
        <begin position="339"/>
        <end position="572"/>
    </location>
</feature>
<dbReference type="PROSITE" id="PS50929">
    <property type="entry name" value="ABC_TM1F"/>
    <property type="match status" value="1"/>
</dbReference>
<feature type="transmembrane region" description="Helical" evidence="17">
    <location>
        <begin position="245"/>
        <end position="267"/>
    </location>
</feature>
<dbReference type="GO" id="GO:0045454">
    <property type="term" value="P:cell redox homeostasis"/>
    <property type="evidence" value="ECO:0007669"/>
    <property type="project" value="InterPro"/>
</dbReference>
<dbReference type="AlphaFoldDB" id="A0A143WS30"/>
<feature type="transmembrane region" description="Helical" evidence="17">
    <location>
        <begin position="164"/>
        <end position="184"/>
    </location>
</feature>
<keyword evidence="10 17" id="KW-1133">Transmembrane helix</keyword>
<evidence type="ECO:0000256" key="17">
    <source>
        <dbReference type="SAM" id="Phobius"/>
    </source>
</evidence>
<dbReference type="SMART" id="SM00382">
    <property type="entry name" value="AAA"/>
    <property type="match status" value="1"/>
</dbReference>
<dbReference type="KEGG" id="den:MHIR_DE00260"/>
<comment type="catalytic activity">
    <reaction evidence="12">
        <text>glutathione(in) + ATP + H2O = glutathione(out) + ADP + phosphate + H(+)</text>
        <dbReference type="Rhea" id="RHEA:29787"/>
        <dbReference type="ChEBI" id="CHEBI:15377"/>
        <dbReference type="ChEBI" id="CHEBI:15378"/>
        <dbReference type="ChEBI" id="CHEBI:30616"/>
        <dbReference type="ChEBI" id="CHEBI:43474"/>
        <dbReference type="ChEBI" id="CHEBI:57925"/>
        <dbReference type="ChEBI" id="CHEBI:456216"/>
    </reaction>
    <physiologicalReaction direction="left-to-right" evidence="12">
        <dbReference type="Rhea" id="RHEA:29788"/>
    </physiologicalReaction>
</comment>
<evidence type="ECO:0000313" key="20">
    <source>
        <dbReference type="EMBL" id="CUX96574.1"/>
    </source>
</evidence>
<dbReference type="SUPFAM" id="SSF52540">
    <property type="entry name" value="P-loop containing nucleoside triphosphate hydrolases"/>
    <property type="match status" value="1"/>
</dbReference>
<evidence type="ECO:0000256" key="7">
    <source>
        <dbReference type="ARBA" id="ARBA00022840"/>
    </source>
</evidence>
<dbReference type="GO" id="GO:0005524">
    <property type="term" value="F:ATP binding"/>
    <property type="evidence" value="ECO:0007669"/>
    <property type="project" value="UniProtKB-KW"/>
</dbReference>
<protein>
    <recommendedName>
        <fullName evidence="16">Glutathione/L-cysteine transport system ATP-binding/permease protein CydC</fullName>
    </recommendedName>
</protein>
<evidence type="ECO:0000256" key="9">
    <source>
        <dbReference type="ARBA" id="ARBA00022970"/>
    </source>
</evidence>
<dbReference type="Pfam" id="PF00005">
    <property type="entry name" value="ABC_tran"/>
    <property type="match status" value="1"/>
</dbReference>
<dbReference type="STRING" id="1778262.MHIR_DE00260"/>
<evidence type="ECO:0000256" key="8">
    <source>
        <dbReference type="ARBA" id="ARBA00022967"/>
    </source>
</evidence>
<keyword evidence="2" id="KW-0813">Transport</keyword>
<dbReference type="GO" id="GO:0034775">
    <property type="term" value="P:glutathione transmembrane transport"/>
    <property type="evidence" value="ECO:0007669"/>
    <property type="project" value="InterPro"/>
</dbReference>
<dbReference type="RefSeq" id="WP_067565604.1">
    <property type="nucleotide sequence ID" value="NZ_LN999833.1"/>
</dbReference>
<dbReference type="NCBIfam" id="TIGR02868">
    <property type="entry name" value="CydC"/>
    <property type="match status" value="1"/>
</dbReference>
<evidence type="ECO:0000256" key="5">
    <source>
        <dbReference type="ARBA" id="ARBA00022692"/>
    </source>
</evidence>
<dbReference type="InterPro" id="IPR036640">
    <property type="entry name" value="ABC1_TM_sf"/>
</dbReference>
<dbReference type="FunFam" id="1.20.1560.10:FF:000060">
    <property type="entry name" value="Cysteine/glutathione ABC transporter ATP-binding protein/permease CydC"/>
    <property type="match status" value="1"/>
</dbReference>
<dbReference type="Proteomes" id="UP000095322">
    <property type="component" value="Chromosome I"/>
</dbReference>
<evidence type="ECO:0000256" key="11">
    <source>
        <dbReference type="ARBA" id="ARBA00023136"/>
    </source>
</evidence>
<dbReference type="PANTHER" id="PTHR43394:SF1">
    <property type="entry name" value="ATP-BINDING CASSETTE SUB-FAMILY B MEMBER 10, MITOCHONDRIAL"/>
    <property type="match status" value="1"/>
</dbReference>
<accession>A0A143WS30</accession>